<gene>
    <name evidence="1" type="ORF">SMAC_05182</name>
</gene>
<dbReference type="Pfam" id="PF13424">
    <property type="entry name" value="TPR_12"/>
    <property type="match status" value="1"/>
</dbReference>
<dbReference type="HOGENOM" id="CLU_512067_0_0_1"/>
<name>F7VV54_SORMK</name>
<dbReference type="InterPro" id="IPR027417">
    <property type="entry name" value="P-loop_NTPase"/>
</dbReference>
<dbReference type="Gene3D" id="3.40.50.300">
    <property type="entry name" value="P-loop containing nucleotide triphosphate hydrolases"/>
    <property type="match status" value="1"/>
</dbReference>
<keyword evidence="2" id="KW-1185">Reference proteome</keyword>
<evidence type="ECO:0000313" key="2">
    <source>
        <dbReference type="Proteomes" id="UP000001881"/>
    </source>
</evidence>
<sequence>MLKQVYDWLRDGGNGQWLMILDNADDIYVYRDRKSYSDVLPAMDSGALETFLPQRGSGRILITSRSQQLAQMLALSHDNVRSVAEMDENQAKQLLCKKLVRSETDDKLARELVRAVNYIPLAITHAAGYINMQRPTMTSATYFKEFKENNSILLSSRVGDARHNPYATNEEVEITTWRITFQRIEKERRSAAELLCLTTASKEFRSDLTLLCDYSLVTQAQDKENELEMHSLVQSFARTCLEDSGEQQNWRRCFQQLMAKHYSDLDDQRWKECAELAPHVEPLIETTAHELKDQADAEFCVTVLCRVSGFNSSMGAYQTVISLLTRAEALAKQALVTNHPSHLIVISLMGNLEGNLGNYREAELNTAKAYFGLLHYLAHTIKQLGRLNEARELLFQAWEIRKRVLGPEHPDTVDTLRRIAQTAEQLGKLDEAESSFRRVLQTLENSLPRSNKETLNCVAGLARVLHSQGKDKDAMLFRTAWNLPLQPEEEKWNLFQGTPKACVEVHVVHFHKSKVPGPDYDDDDDAPFYERE</sequence>
<dbReference type="SUPFAM" id="SSF48452">
    <property type="entry name" value="TPR-like"/>
    <property type="match status" value="1"/>
</dbReference>
<dbReference type="eggNOG" id="KOG1840">
    <property type="taxonomic scope" value="Eukaryota"/>
</dbReference>
<proteinExistence type="predicted"/>
<dbReference type="InterPro" id="IPR053137">
    <property type="entry name" value="NLR-like"/>
</dbReference>
<comment type="caution">
    <text evidence="1">The sequence shown here is derived from an EMBL/GenBank/DDBJ whole genome shotgun (WGS) entry which is preliminary data.</text>
</comment>
<protein>
    <submittedName>
        <fullName evidence="1">WGS project CABT00000000 data, contig 2.8</fullName>
    </submittedName>
</protein>
<dbReference type="Proteomes" id="UP000001881">
    <property type="component" value="Unassembled WGS sequence"/>
</dbReference>
<dbReference type="SUPFAM" id="SSF52540">
    <property type="entry name" value="P-loop containing nucleoside triphosphate hydrolases"/>
    <property type="match status" value="1"/>
</dbReference>
<dbReference type="Gene3D" id="1.25.40.10">
    <property type="entry name" value="Tetratricopeptide repeat domain"/>
    <property type="match status" value="1"/>
</dbReference>
<dbReference type="PANTHER" id="PTHR46082">
    <property type="entry name" value="ATP/GTP-BINDING PROTEIN-RELATED"/>
    <property type="match status" value="1"/>
</dbReference>
<dbReference type="AlphaFoldDB" id="F7VV54"/>
<dbReference type="InParanoid" id="F7VV54"/>
<dbReference type="PANTHER" id="PTHR46082:SF6">
    <property type="entry name" value="AAA+ ATPASE DOMAIN-CONTAINING PROTEIN-RELATED"/>
    <property type="match status" value="1"/>
</dbReference>
<dbReference type="OrthoDB" id="626167at2759"/>
<dbReference type="STRING" id="771870.F7VV54"/>
<organism evidence="1 2">
    <name type="scientific">Sordaria macrospora (strain ATCC MYA-333 / DSM 997 / K(L3346) / K-hell)</name>
    <dbReference type="NCBI Taxonomy" id="771870"/>
    <lineage>
        <taxon>Eukaryota</taxon>
        <taxon>Fungi</taxon>
        <taxon>Dikarya</taxon>
        <taxon>Ascomycota</taxon>
        <taxon>Pezizomycotina</taxon>
        <taxon>Sordariomycetes</taxon>
        <taxon>Sordariomycetidae</taxon>
        <taxon>Sordariales</taxon>
        <taxon>Sordariaceae</taxon>
        <taxon>Sordaria</taxon>
    </lineage>
</organism>
<dbReference type="VEuPathDB" id="FungiDB:SMAC_05182"/>
<dbReference type="OMA" id="HPETIHA"/>
<dbReference type="EMBL" id="CABT02000008">
    <property type="protein sequence ID" value="CCC09401.1"/>
    <property type="molecule type" value="Genomic_DNA"/>
</dbReference>
<evidence type="ECO:0000313" key="1">
    <source>
        <dbReference type="EMBL" id="CCC09401.1"/>
    </source>
</evidence>
<reference evidence="1 2" key="1">
    <citation type="journal article" date="2010" name="PLoS Genet.">
        <title>De novo assembly of a 40 Mb eukaryotic genome from short sequence reads: Sordaria macrospora, a model organism for fungal morphogenesis.</title>
        <authorList>
            <person name="Nowrousian M."/>
            <person name="Stajich J."/>
            <person name="Chu M."/>
            <person name="Engh I."/>
            <person name="Espagne E."/>
            <person name="Halliday K."/>
            <person name="Kamerewerd J."/>
            <person name="Kempken F."/>
            <person name="Knab B."/>
            <person name="Kuo H.C."/>
            <person name="Osiewacz H.D."/>
            <person name="Poeggeler S."/>
            <person name="Read N."/>
            <person name="Seiler S."/>
            <person name="Smith K."/>
            <person name="Zickler D."/>
            <person name="Kueck U."/>
            <person name="Freitag M."/>
        </authorList>
    </citation>
    <scope>NUCLEOTIDE SEQUENCE [LARGE SCALE GENOMIC DNA]</scope>
    <source>
        <strain evidence="2">ATCC MYA-333 / DSM 997 / K(L3346) / K-hell</strain>
        <tissue evidence="1">Mycelium</tissue>
    </source>
</reference>
<dbReference type="InterPro" id="IPR011990">
    <property type="entry name" value="TPR-like_helical_dom_sf"/>
</dbReference>
<accession>F7VV54</accession>